<evidence type="ECO:0000313" key="2">
    <source>
        <dbReference type="EMBL" id="GAA0575297.1"/>
    </source>
</evidence>
<protein>
    <recommendedName>
        <fullName evidence="4">Secreted protein</fullName>
    </recommendedName>
</protein>
<organism evidence="2 3">
    <name type="scientific">Rhizomicrobium electricum</name>
    <dbReference type="NCBI Taxonomy" id="480070"/>
    <lineage>
        <taxon>Bacteria</taxon>
        <taxon>Pseudomonadati</taxon>
        <taxon>Pseudomonadota</taxon>
        <taxon>Alphaproteobacteria</taxon>
        <taxon>Micropepsales</taxon>
        <taxon>Micropepsaceae</taxon>
        <taxon>Rhizomicrobium</taxon>
    </lineage>
</organism>
<gene>
    <name evidence="2" type="ORF">GCM10008942_25120</name>
</gene>
<sequence length="92" mass="9325">MLSGEADDDVLAVAAAMMAATTVGFWGAAGIWGCGTLKSAAVLRASVCAEVLPVPVWIWPEGISTAAGAAEPGWESWSVALCNMLAAIKDGM</sequence>
<reference evidence="3" key="1">
    <citation type="journal article" date="2019" name="Int. J. Syst. Evol. Microbiol.">
        <title>The Global Catalogue of Microorganisms (GCM) 10K type strain sequencing project: providing services to taxonomists for standard genome sequencing and annotation.</title>
        <authorList>
            <consortium name="The Broad Institute Genomics Platform"/>
            <consortium name="The Broad Institute Genome Sequencing Center for Infectious Disease"/>
            <person name="Wu L."/>
            <person name="Ma J."/>
        </authorList>
    </citation>
    <scope>NUCLEOTIDE SEQUENCE [LARGE SCALE GENOMIC DNA]</scope>
    <source>
        <strain evidence="3">JCM 15089</strain>
    </source>
</reference>
<name>A0ABP3PTI0_9PROT</name>
<dbReference type="EMBL" id="BAAADD010000006">
    <property type="protein sequence ID" value="GAA0575297.1"/>
    <property type="molecule type" value="Genomic_DNA"/>
</dbReference>
<evidence type="ECO:0000256" key="1">
    <source>
        <dbReference type="SAM" id="Phobius"/>
    </source>
</evidence>
<proteinExistence type="predicted"/>
<keyword evidence="3" id="KW-1185">Reference proteome</keyword>
<evidence type="ECO:0008006" key="4">
    <source>
        <dbReference type="Google" id="ProtNLM"/>
    </source>
</evidence>
<feature type="transmembrane region" description="Helical" evidence="1">
    <location>
        <begin position="12"/>
        <end position="34"/>
    </location>
</feature>
<evidence type="ECO:0000313" key="3">
    <source>
        <dbReference type="Proteomes" id="UP001499951"/>
    </source>
</evidence>
<dbReference type="Proteomes" id="UP001499951">
    <property type="component" value="Unassembled WGS sequence"/>
</dbReference>
<keyword evidence="1" id="KW-1133">Transmembrane helix</keyword>
<keyword evidence="1" id="KW-0812">Transmembrane</keyword>
<keyword evidence="1" id="KW-0472">Membrane</keyword>
<comment type="caution">
    <text evidence="2">The sequence shown here is derived from an EMBL/GenBank/DDBJ whole genome shotgun (WGS) entry which is preliminary data.</text>
</comment>
<accession>A0ABP3PTI0</accession>